<keyword evidence="3" id="KW-0449">Lipoprotein</keyword>
<evidence type="ECO:0000313" key="3">
    <source>
        <dbReference type="EMBL" id="VBB69240.1"/>
    </source>
</evidence>
<feature type="transmembrane region" description="Helical" evidence="1">
    <location>
        <begin position="98"/>
        <end position="115"/>
    </location>
</feature>
<accession>A0A484H6X4</accession>
<dbReference type="PANTHER" id="PTHR42709">
    <property type="entry name" value="ALKALINE PHOSPHATASE LIKE PROTEIN"/>
    <property type="match status" value="1"/>
</dbReference>
<keyword evidence="1" id="KW-0812">Transmembrane</keyword>
<evidence type="ECO:0000256" key="1">
    <source>
        <dbReference type="SAM" id="Phobius"/>
    </source>
</evidence>
<feature type="transmembrane region" description="Helical" evidence="1">
    <location>
        <begin position="169"/>
        <end position="189"/>
    </location>
</feature>
<dbReference type="AlphaFoldDB" id="A0A484H6X4"/>
<dbReference type="EMBL" id="LR026963">
    <property type="protein sequence ID" value="VBB69240.1"/>
    <property type="molecule type" value="Genomic_DNA"/>
</dbReference>
<dbReference type="PANTHER" id="PTHR42709:SF11">
    <property type="entry name" value="DEDA FAMILY PROTEIN"/>
    <property type="match status" value="1"/>
</dbReference>
<dbReference type="InterPro" id="IPR051311">
    <property type="entry name" value="DedA_domain"/>
</dbReference>
<keyword evidence="1" id="KW-0472">Membrane</keyword>
<feature type="transmembrane region" description="Helical" evidence="1">
    <location>
        <begin position="53"/>
        <end position="78"/>
    </location>
</feature>
<evidence type="ECO:0000259" key="2">
    <source>
        <dbReference type="Pfam" id="PF09335"/>
    </source>
</evidence>
<reference evidence="3" key="1">
    <citation type="submission" date="2018-10" db="EMBL/GenBank/DDBJ databases">
        <authorList>
            <person name="Gruber-Vodicka H."/>
            <person name="Jaeckle O."/>
        </authorList>
    </citation>
    <scope>NUCLEOTIDE SEQUENCE</scope>
</reference>
<protein>
    <submittedName>
        <fullName evidence="3">FIG139438: lipoprotein B</fullName>
    </submittedName>
</protein>
<dbReference type="InterPro" id="IPR032816">
    <property type="entry name" value="VTT_dom"/>
</dbReference>
<dbReference type="GO" id="GO:0005886">
    <property type="term" value="C:plasma membrane"/>
    <property type="evidence" value="ECO:0007669"/>
    <property type="project" value="TreeGrafter"/>
</dbReference>
<feature type="domain" description="VTT" evidence="2">
    <location>
        <begin position="36"/>
        <end position="155"/>
    </location>
</feature>
<feature type="transmembrane region" description="Helical" evidence="1">
    <location>
        <begin position="135"/>
        <end position="157"/>
    </location>
</feature>
<proteinExistence type="predicted"/>
<organism evidence="3">
    <name type="scientific">invertebrate metagenome</name>
    <dbReference type="NCBI Taxonomy" id="1711999"/>
    <lineage>
        <taxon>unclassified sequences</taxon>
        <taxon>metagenomes</taxon>
        <taxon>organismal metagenomes</taxon>
    </lineage>
</organism>
<dbReference type="Pfam" id="PF09335">
    <property type="entry name" value="VTT_dom"/>
    <property type="match status" value="1"/>
</dbReference>
<keyword evidence="1" id="KW-1133">Transmembrane helix</keyword>
<gene>
    <name evidence="3" type="ORF">RIEGSTA812A_PEG_713</name>
</gene>
<name>A0A484H6X4_9ZZZZ</name>
<sequence length="192" mass="21043">MLQKMYESTMTLAGHRQAVAWLALVSFIESSVFPIPPDVMLISMVLAKRCRAWTYAAVCTIASVIGGLAGYGVGYFLFETAGQGIITFYHLQDSFLRVCAAFNQYGVVIILVAAFTPLPYKLITISAGVIQFDPLMFVVTSLVGRGLRFFLVAGLLWRFGALVRAFIERWLGLVTLGIGVAVVGGLLFLRMF</sequence>